<evidence type="ECO:0008006" key="4">
    <source>
        <dbReference type="Google" id="ProtNLM"/>
    </source>
</evidence>
<evidence type="ECO:0000313" key="2">
    <source>
        <dbReference type="EMBL" id="KAG0471175.1"/>
    </source>
</evidence>
<gene>
    <name evidence="2" type="ORF">HPP92_015721</name>
</gene>
<feature type="compositionally biased region" description="Basic residues" evidence="1">
    <location>
        <begin position="1054"/>
        <end position="1064"/>
    </location>
</feature>
<comment type="caution">
    <text evidence="2">The sequence shown here is derived from an EMBL/GenBank/DDBJ whole genome shotgun (WGS) entry which is preliminary data.</text>
</comment>
<feature type="region of interest" description="Disordered" evidence="1">
    <location>
        <begin position="1"/>
        <end position="38"/>
    </location>
</feature>
<sequence>MATAERVGGTGGKLRKRPLRGAPSTPYDRPQEAARGIRGALPAAETGGRGWLSKLVDPASRLIARGALRLFSSVFQKRLTGPPEPPGQSLNTTDEVPKVELTSEVKENNVNTIDTRDQLNIGGNERPEQETKLNVDGLYELERLVTQKMFTRKKILLYLFNLWPFMSETERLTELLHARTVESSTLPSADNKNKGKVNEESNIDPTSSQPAGNHNEAVNTNATELEGSRLKMVRLGGDINSGVNVTIPEGDAISPIEVSKAYMGSKNLMEVPSTLSLRSQMIYGDTENYYKTPKLHGRSALYKMSRPPYCRSQMGYSPYKESSYTGPTRSFEATPLSNAINSGYRQAQKRSSLDRDEGLFSHARRVRRKSSLKDVHLPTCAGTSSSDFGRKYSADLEGFTDVGRIPLASAIAVPPRSSEMARKILHQLDKLVPSPINKSSEKKAIVGDASSSKSPINASLGEALTVSGNDGHKRLKDPGNGILGNIINNPVKQIRSSSSPIEVKKVGEDSHNPKYSKEKAPSSLDGAVTSASGAEHCVRIMGSNSNVIGGFLHKRNPLHRSVAILARSAESDKVEHKVGEHAIFTLKSEPPREESLTYSSESVPISLIRGEAHVKNSSNKLAEFDASCTPKTLSCEPHLPPNDLSMLSNGASSKEGNVVTAFKVDSKSTVEDVSKPTITGIVQSTTIREAVVSCTTSQSSELGRGGSMISTGPSNTLTSAMPVFPSVSFQFDSAKLSGVSSASSSKYGNSTFLPTSLNPILGGNRLFSFNASSASGGSSIPFASKTSQNTAGISTTTITSSIASQAASTGNMVSSLPQNSVTQLGSLDSHASSGLGPGSLSASSSSQFGSAFSVANSIGLSSSFSFSAGSTTSLSMASSTTTNFPLSFSSAQPSSSISTLDTAFPSTSFSFGMRANASSSMPFLSSAGSSFPFVSAGKNIKSDSPSPAQSLDLPTSATGFGSEFHPNDQMDTEDSIVDDSLKAAPMAQTIHQTTTSSTPFMSSIPSAAGAQIFNFGAHQNNSSPFQASGTVGFSAGGSFSLGSGGGEKSERKFVRVKRERSRRN</sequence>
<dbReference type="GO" id="GO:0071763">
    <property type="term" value="P:nuclear membrane organization"/>
    <property type="evidence" value="ECO:0007669"/>
    <property type="project" value="TreeGrafter"/>
</dbReference>
<dbReference type="GO" id="GO:0005635">
    <property type="term" value="C:nuclear envelope"/>
    <property type="evidence" value="ECO:0007669"/>
    <property type="project" value="TreeGrafter"/>
</dbReference>
<dbReference type="PANTHER" id="PTHR33416:SF20">
    <property type="entry name" value="NUCLEAR PORE COMPLEX PROTEIN NUP1"/>
    <property type="match status" value="1"/>
</dbReference>
<feature type="compositionally biased region" description="Polar residues" evidence="1">
    <location>
        <begin position="203"/>
        <end position="223"/>
    </location>
</feature>
<feature type="region of interest" description="Disordered" evidence="1">
    <location>
        <begin position="497"/>
        <end position="527"/>
    </location>
</feature>
<protein>
    <recommendedName>
        <fullName evidence="4">Nuclear pore complex protein NUP1</fullName>
    </recommendedName>
</protein>
<feature type="compositionally biased region" description="Basic and acidic residues" evidence="1">
    <location>
        <begin position="502"/>
        <end position="520"/>
    </location>
</feature>
<organism evidence="2 3">
    <name type="scientific">Vanilla planifolia</name>
    <name type="common">Vanilla</name>
    <dbReference type="NCBI Taxonomy" id="51239"/>
    <lineage>
        <taxon>Eukaryota</taxon>
        <taxon>Viridiplantae</taxon>
        <taxon>Streptophyta</taxon>
        <taxon>Embryophyta</taxon>
        <taxon>Tracheophyta</taxon>
        <taxon>Spermatophyta</taxon>
        <taxon>Magnoliopsida</taxon>
        <taxon>Liliopsida</taxon>
        <taxon>Asparagales</taxon>
        <taxon>Orchidaceae</taxon>
        <taxon>Vanilloideae</taxon>
        <taxon>Vanilleae</taxon>
        <taxon>Vanilla</taxon>
    </lineage>
</organism>
<feature type="region of interest" description="Disordered" evidence="1">
    <location>
        <begin position="1036"/>
        <end position="1064"/>
    </location>
</feature>
<accession>A0A835USN7</accession>
<dbReference type="PANTHER" id="PTHR33416">
    <property type="entry name" value="NUCLEAR PORE COMPLEX PROTEIN NUP1"/>
    <property type="match status" value="1"/>
</dbReference>
<reference evidence="2 3" key="1">
    <citation type="journal article" date="2020" name="Nat. Food">
        <title>A phased Vanilla planifolia genome enables genetic improvement of flavour and production.</title>
        <authorList>
            <person name="Hasing T."/>
            <person name="Tang H."/>
            <person name="Brym M."/>
            <person name="Khazi F."/>
            <person name="Huang T."/>
            <person name="Chambers A.H."/>
        </authorList>
    </citation>
    <scope>NUCLEOTIDE SEQUENCE [LARGE SCALE GENOMIC DNA]</scope>
    <source>
        <tissue evidence="2">Leaf</tissue>
    </source>
</reference>
<evidence type="ECO:0000256" key="1">
    <source>
        <dbReference type="SAM" id="MobiDB-lite"/>
    </source>
</evidence>
<dbReference type="EMBL" id="JADCNM010000008">
    <property type="protein sequence ID" value="KAG0471175.1"/>
    <property type="molecule type" value="Genomic_DNA"/>
</dbReference>
<evidence type="ECO:0000313" key="3">
    <source>
        <dbReference type="Proteomes" id="UP000639772"/>
    </source>
</evidence>
<name>A0A835USN7_VANPL</name>
<dbReference type="Proteomes" id="UP000639772">
    <property type="component" value="Unassembled WGS sequence"/>
</dbReference>
<feature type="region of interest" description="Disordered" evidence="1">
    <location>
        <begin position="182"/>
        <end position="225"/>
    </location>
</feature>
<dbReference type="AlphaFoldDB" id="A0A835USN7"/>
<proteinExistence type="predicted"/>
<dbReference type="OrthoDB" id="778586at2759"/>